<dbReference type="GeneID" id="303561639"/>
<evidence type="ECO:0000313" key="3">
    <source>
        <dbReference type="Proteomes" id="UP000280586"/>
    </source>
</evidence>
<organism evidence="1 3">
    <name type="scientific">Clostridium septicum</name>
    <dbReference type="NCBI Taxonomy" id="1504"/>
    <lineage>
        <taxon>Bacteria</taxon>
        <taxon>Bacillati</taxon>
        <taxon>Bacillota</taxon>
        <taxon>Clostridia</taxon>
        <taxon>Eubacteriales</taxon>
        <taxon>Clostridiaceae</taxon>
        <taxon>Clostridium</taxon>
    </lineage>
</organism>
<evidence type="ECO:0000313" key="2">
    <source>
        <dbReference type="EMBL" id="USS01900.1"/>
    </source>
</evidence>
<proteinExistence type="predicted"/>
<dbReference type="Proteomes" id="UP001055437">
    <property type="component" value="Chromosome"/>
</dbReference>
<reference evidence="1 3" key="1">
    <citation type="submission" date="2017-09" db="EMBL/GenBank/DDBJ databases">
        <authorList>
            <person name="Thomas P."/>
            <person name="Seyboldt C."/>
        </authorList>
    </citation>
    <scope>NUCLEOTIDE SEQUENCE [LARGE SCALE GENOMIC DNA]</scope>
    <source>
        <strain evidence="1 3">DSM 7534</strain>
    </source>
</reference>
<name>A0A9N7JNX9_CLOSE</name>
<dbReference type="Proteomes" id="UP000280586">
    <property type="component" value="Chromosome"/>
</dbReference>
<dbReference type="EMBL" id="CP023671">
    <property type="protein sequence ID" value="AYE35301.1"/>
    <property type="molecule type" value="Genomic_DNA"/>
</dbReference>
<dbReference type="RefSeq" id="WP_120140940.1">
    <property type="nucleotide sequence ID" value="NZ_CP023671.1"/>
</dbReference>
<accession>A0A9N7JNX9</accession>
<evidence type="ECO:0008006" key="5">
    <source>
        <dbReference type="Google" id="ProtNLM"/>
    </source>
</evidence>
<dbReference type="InterPro" id="IPR027417">
    <property type="entry name" value="P-loop_NTPase"/>
</dbReference>
<dbReference type="Gene3D" id="3.30.420.240">
    <property type="match status" value="1"/>
</dbReference>
<reference evidence="2" key="2">
    <citation type="submission" date="2022-06" db="EMBL/GenBank/DDBJ databases">
        <authorList>
            <person name="Holder M.E."/>
            <person name="Ajami N.J."/>
            <person name="Petrosino J.F."/>
        </authorList>
    </citation>
    <scope>NUCLEOTIDE SEQUENCE</scope>
    <source>
        <strain evidence="2">RMA 8861</strain>
    </source>
</reference>
<protein>
    <recommendedName>
        <fullName evidence="5">Terminase</fullName>
    </recommendedName>
</protein>
<sequence>MGLPLEFDSDNERNEFLLYHYLNKTFLEAGLNDKEAEERTDEMFIENSSNLFGFHGLAWQLGKFNLEFFCLYFLQDIYYPKDDNAAAPHAKVHEDLWKDIQEAIIGEGHNQLGRILPRGTGKSVFGNTGPVIWVHAYGHIKYTLICSDIGSTAEKFIADIKNQFLENELLKNSFGVLLDDRDKSFKCNTSELELTNFSKIEAIPSASPMRGRKYRNRRPELIILDDYQSESDVKTHEAREGKWKRFSEDVKFAIQKPLYRKGKLVKKGTVMIALGTLQHKECFYSRLMNQPTWKFENEKGVLIDNVDKFFNEGLWLNFKEILFNSKKYGSASLDYAKEFYYQHQDEMQYPLLWQEFWDCLDMAIQYYENPSSFKQEVQGDVDSIGEKWFKTVATEKREEIERHDFIKTMLLVDPAATNNKKSDYSAFLVGSKADNNLKYARKAELARINARTDFDKYVDHMIELIKEYIDITHVYIEKNTFNGADANLLENKIKADLTLRGRDIEIINEAQRKNKDDKISTIIPYMNKGQIIFAEEDDEFISQILDFRGQKFSIHDDAPDIASEFNNRIDNIEIVEAVEILDRRSFGL</sequence>
<gene>
    <name evidence="1" type="ORF">CP523_13180</name>
    <name evidence="2" type="ORF">NH397_05575</name>
</gene>
<dbReference type="EMBL" id="CP099799">
    <property type="protein sequence ID" value="USS01900.1"/>
    <property type="molecule type" value="Genomic_DNA"/>
</dbReference>
<dbReference type="KEGG" id="csep:CP523_13180"/>
<dbReference type="AlphaFoldDB" id="A0A9N7JNX9"/>
<dbReference type="Gene3D" id="3.40.50.300">
    <property type="entry name" value="P-loop containing nucleotide triphosphate hydrolases"/>
    <property type="match status" value="1"/>
</dbReference>
<evidence type="ECO:0000313" key="4">
    <source>
        <dbReference type="Proteomes" id="UP001055437"/>
    </source>
</evidence>
<keyword evidence="4" id="KW-1185">Reference proteome</keyword>
<evidence type="ECO:0000313" key="1">
    <source>
        <dbReference type="EMBL" id="AYE35301.1"/>
    </source>
</evidence>